<keyword evidence="4 6" id="KW-0175">Coiled coil</keyword>
<evidence type="ECO:0000256" key="3">
    <source>
        <dbReference type="ARBA" id="ARBA00022782"/>
    </source>
</evidence>
<keyword evidence="2" id="KW-0217">Developmental protein</keyword>
<evidence type="ECO:0000256" key="5">
    <source>
        <dbReference type="ARBA" id="ARBA00023089"/>
    </source>
</evidence>
<evidence type="ECO:0000256" key="2">
    <source>
        <dbReference type="ARBA" id="ARBA00022473"/>
    </source>
</evidence>
<protein>
    <submittedName>
        <fullName evidence="7">Uncharacterized protein</fullName>
    </submittedName>
</protein>
<keyword evidence="3" id="KW-0221">Differentiation</keyword>
<proteinExistence type="inferred from homology"/>
<dbReference type="PANTHER" id="PTHR33405:SF20">
    <property type="entry name" value="PROTEIN FLX-LIKE 3"/>
    <property type="match status" value="1"/>
</dbReference>
<dbReference type="AlphaFoldDB" id="A0A0B2SDM6"/>
<dbReference type="InterPro" id="IPR040353">
    <property type="entry name" value="FLX/FLX-like"/>
</dbReference>
<organism evidence="7">
    <name type="scientific">Glycine soja</name>
    <name type="common">Wild soybean</name>
    <dbReference type="NCBI Taxonomy" id="3848"/>
    <lineage>
        <taxon>Eukaryota</taxon>
        <taxon>Viridiplantae</taxon>
        <taxon>Streptophyta</taxon>
        <taxon>Embryophyta</taxon>
        <taxon>Tracheophyta</taxon>
        <taxon>Spermatophyta</taxon>
        <taxon>Magnoliopsida</taxon>
        <taxon>eudicotyledons</taxon>
        <taxon>Gunneridae</taxon>
        <taxon>Pentapetalae</taxon>
        <taxon>rosids</taxon>
        <taxon>fabids</taxon>
        <taxon>Fabales</taxon>
        <taxon>Fabaceae</taxon>
        <taxon>Papilionoideae</taxon>
        <taxon>50 kb inversion clade</taxon>
        <taxon>NPAAA clade</taxon>
        <taxon>indigoferoid/millettioid clade</taxon>
        <taxon>Phaseoleae</taxon>
        <taxon>Glycine</taxon>
        <taxon>Glycine subgen. Soja</taxon>
    </lineage>
</organism>
<dbReference type="Proteomes" id="UP000053555">
    <property type="component" value="Unassembled WGS sequence"/>
</dbReference>
<gene>
    <name evidence="7" type="ORF">glysoja_024412</name>
</gene>
<dbReference type="GO" id="GO:0030154">
    <property type="term" value="P:cell differentiation"/>
    <property type="evidence" value="ECO:0007669"/>
    <property type="project" value="UniProtKB-KW"/>
</dbReference>
<evidence type="ECO:0000313" key="7">
    <source>
        <dbReference type="EMBL" id="KHN44841.1"/>
    </source>
</evidence>
<evidence type="ECO:0000256" key="1">
    <source>
        <dbReference type="ARBA" id="ARBA00005405"/>
    </source>
</evidence>
<accession>A0A0B2SDM6</accession>
<keyword evidence="5" id="KW-0287">Flowering</keyword>
<comment type="similarity">
    <text evidence="1">Belongs to the FLX family.</text>
</comment>
<sequence length="305" mass="34892">MALQRDLAASKEELHCMNMAIGDIRSDHEMHSRELVDKGMNMEADLRANEPLKNELIQLRAEVQKLNSLKQDLTTKVQTLTQDVSILQAKNQQIPMMRAEIDGLYQELIRASDGEMIMTIWEEYALQLNDAIEKNHFDRKLLVVMLTLAKIKDPKGHYHGVSISLRFASIHYMIASMDKFLHNAQMDFYCLTVGTLDEVMIDTPWSYDSCPYCTTTFDPLKYGSTCCLCQNQVTSGDEIKVFLPCVDELLGKTWVAMFKYHVRMRQSSMLDVTEDEDLIQTMTSTIGLLVLNILMLPIDLIIVLL</sequence>
<name>A0A0B2SDM6_GLYSO</name>
<dbReference type="PANTHER" id="PTHR33405">
    <property type="entry name" value="PROTEIN FLX-LIKE 2"/>
    <property type="match status" value="1"/>
</dbReference>
<dbReference type="EMBL" id="KN642882">
    <property type="protein sequence ID" value="KHN44841.1"/>
    <property type="molecule type" value="Genomic_DNA"/>
</dbReference>
<dbReference type="GO" id="GO:0009908">
    <property type="term" value="P:flower development"/>
    <property type="evidence" value="ECO:0007669"/>
    <property type="project" value="UniProtKB-KW"/>
</dbReference>
<feature type="coiled-coil region" evidence="6">
    <location>
        <begin position="49"/>
        <end position="90"/>
    </location>
</feature>
<evidence type="ECO:0000256" key="6">
    <source>
        <dbReference type="SAM" id="Coils"/>
    </source>
</evidence>
<reference evidence="7" key="1">
    <citation type="submission" date="2014-07" db="EMBL/GenBank/DDBJ databases">
        <title>Identification of a novel salt tolerance gene in wild soybean by whole-genome sequencing.</title>
        <authorList>
            <person name="Lam H.-M."/>
            <person name="Qi X."/>
            <person name="Li M.-W."/>
            <person name="Liu X."/>
            <person name="Xie M."/>
            <person name="Ni M."/>
            <person name="Xu X."/>
        </authorList>
    </citation>
    <scope>NUCLEOTIDE SEQUENCE [LARGE SCALE GENOMIC DNA]</scope>
    <source>
        <tissue evidence="7">Root</tissue>
    </source>
</reference>
<evidence type="ECO:0000256" key="4">
    <source>
        <dbReference type="ARBA" id="ARBA00023054"/>
    </source>
</evidence>